<evidence type="ECO:0000313" key="1">
    <source>
        <dbReference type="EMBL" id="KKN02224.1"/>
    </source>
</evidence>
<sequence>MIAQLNDHRGIFAWASWELNGYQDSKALPSYKHIKTTVRKDSSSWFAEREYKETIEYSKPIVDVFNNSRNEWVKYETINIWSTPLTYFIHKSQFLRILQGVTNKIKEYIFKVKRDLRAVQIDLSFIENKNYKEYQSKLLKEKLDISKGVFDNYLVNEREKETFAQNMELLLKFEYEKNYKFCIIMMGSILEFLLIRLCNKENNHKEKKLAFYIRKAIEKNVFQEEMRWKLVQTHLRDFRNYIHIQKEMGSTVIDENWYNIMKQVFEVLYSKFKSSSTFNSM</sequence>
<comment type="caution">
    <text evidence="1">The sequence shown here is derived from an EMBL/GenBank/DDBJ whole genome shotgun (WGS) entry which is preliminary data.</text>
</comment>
<accession>A0A0F9M947</accession>
<gene>
    <name evidence="1" type="ORF">LCGC14_1119860</name>
</gene>
<name>A0A0F9M947_9ZZZZ</name>
<organism evidence="1">
    <name type="scientific">marine sediment metagenome</name>
    <dbReference type="NCBI Taxonomy" id="412755"/>
    <lineage>
        <taxon>unclassified sequences</taxon>
        <taxon>metagenomes</taxon>
        <taxon>ecological metagenomes</taxon>
    </lineage>
</organism>
<dbReference type="AlphaFoldDB" id="A0A0F9M947"/>
<dbReference type="EMBL" id="LAZR01005172">
    <property type="protein sequence ID" value="KKN02224.1"/>
    <property type="molecule type" value="Genomic_DNA"/>
</dbReference>
<protein>
    <submittedName>
        <fullName evidence="1">Uncharacterized protein</fullName>
    </submittedName>
</protein>
<reference evidence="1" key="1">
    <citation type="journal article" date="2015" name="Nature">
        <title>Complex archaea that bridge the gap between prokaryotes and eukaryotes.</title>
        <authorList>
            <person name="Spang A."/>
            <person name="Saw J.H."/>
            <person name="Jorgensen S.L."/>
            <person name="Zaremba-Niedzwiedzka K."/>
            <person name="Martijn J."/>
            <person name="Lind A.E."/>
            <person name="van Eijk R."/>
            <person name="Schleper C."/>
            <person name="Guy L."/>
            <person name="Ettema T.J."/>
        </authorList>
    </citation>
    <scope>NUCLEOTIDE SEQUENCE</scope>
</reference>
<proteinExistence type="predicted"/>